<evidence type="ECO:0000313" key="1">
    <source>
        <dbReference type="EMBL" id="GGM78198.1"/>
    </source>
</evidence>
<dbReference type="SUPFAM" id="SSF64307">
    <property type="entry name" value="SirA-like"/>
    <property type="match status" value="1"/>
</dbReference>
<organism evidence="1 2">
    <name type="scientific">Thermogymnomonas acidicola</name>
    <dbReference type="NCBI Taxonomy" id="399579"/>
    <lineage>
        <taxon>Archaea</taxon>
        <taxon>Methanobacteriati</taxon>
        <taxon>Thermoplasmatota</taxon>
        <taxon>Thermoplasmata</taxon>
        <taxon>Thermoplasmatales</taxon>
        <taxon>Thermogymnomonas</taxon>
    </lineage>
</organism>
<proteinExistence type="predicted"/>
<keyword evidence="2" id="KW-1185">Reference proteome</keyword>
<dbReference type="Proteomes" id="UP000632195">
    <property type="component" value="Unassembled WGS sequence"/>
</dbReference>
<dbReference type="AlphaFoldDB" id="A0AA37FA59"/>
<comment type="caution">
    <text evidence="1">The sequence shown here is derived from an EMBL/GenBank/DDBJ whole genome shotgun (WGS) entry which is preliminary data.</text>
</comment>
<name>A0AA37FA59_9ARCH</name>
<reference evidence="1" key="1">
    <citation type="journal article" date="2014" name="Int. J. Syst. Evol. Microbiol.">
        <title>Complete genome sequence of Corynebacterium casei LMG S-19264T (=DSM 44701T), isolated from a smear-ripened cheese.</title>
        <authorList>
            <consortium name="US DOE Joint Genome Institute (JGI-PGF)"/>
            <person name="Walter F."/>
            <person name="Albersmeier A."/>
            <person name="Kalinowski J."/>
            <person name="Ruckert C."/>
        </authorList>
    </citation>
    <scope>NUCLEOTIDE SEQUENCE</scope>
    <source>
        <strain evidence="1">JCM 13583</strain>
    </source>
</reference>
<dbReference type="Gene3D" id="3.30.110.40">
    <property type="entry name" value="TusA-like domain"/>
    <property type="match status" value="1"/>
</dbReference>
<gene>
    <name evidence="1" type="ORF">GCM10007108_15430</name>
</gene>
<protein>
    <submittedName>
        <fullName evidence="1">Uncharacterized protein</fullName>
    </submittedName>
</protein>
<sequence length="44" mass="4810">MVSALVTDPGAEIDIRSWSIKTGNRVLGVAHGDGYREIIVEKVR</sequence>
<dbReference type="EMBL" id="BMNY01000003">
    <property type="protein sequence ID" value="GGM78198.1"/>
    <property type="molecule type" value="Genomic_DNA"/>
</dbReference>
<evidence type="ECO:0000313" key="2">
    <source>
        <dbReference type="Proteomes" id="UP000632195"/>
    </source>
</evidence>
<reference evidence="1" key="2">
    <citation type="submission" date="2022-09" db="EMBL/GenBank/DDBJ databases">
        <authorList>
            <person name="Sun Q."/>
            <person name="Ohkuma M."/>
        </authorList>
    </citation>
    <scope>NUCLEOTIDE SEQUENCE</scope>
    <source>
        <strain evidence="1">JCM 13583</strain>
    </source>
</reference>
<dbReference type="InterPro" id="IPR036868">
    <property type="entry name" value="TusA-like_sf"/>
</dbReference>
<accession>A0AA37FA59</accession>